<sequence>MPYWLPIIGHVPNLVLNSDGFFKSLRDKITEGIVALNLGGTRHNVIFTPALTAALYSPKVSPHVDGDAVSQKLMVSVFGYPASQRKAYDAAIHDILACYKHLTSEPHLGKMAASISRDIRANITDLVTFNPSLVDQMPWERVARAELVTTALGETVVEADFFTLIRDFCANTAIPTLFGTDLLSNAPDLIENMWTYDRGFFLLSTGLSRFVPIPGLARAHIARWRCLLEFEAFHTALDKHSRGEDPGSKWSNLQDVGSLIQARVPVYQKHKLSMRARAACENALFWGSNANSNPLVYWMLQHIYSDPALLATIRAEIAPHLDIEESASSGLPISEPRRLARLDRDGLCSSCPVLKSVYIECLRLDTASWSLKVVQNDVVLRARNADGGENVDGSSSSGGGYVLKKGDYVHAAHDLHNTDPRYFPDPLTWKAERHVKFDEGGNPKSADLGSIRPYGGGSSMCKGRQLALQEILLFAAAIIAMWDISPAKGAPWRMPAKRRATGVYSPAGPDVRVWIRPRTS</sequence>
<keyword evidence="7" id="KW-0349">Heme</keyword>
<evidence type="ECO:0000256" key="2">
    <source>
        <dbReference type="ARBA" id="ARBA00004389"/>
    </source>
</evidence>
<keyword evidence="4" id="KW-0444">Lipid biosynthesis</keyword>
<evidence type="ECO:0000313" key="9">
    <source>
        <dbReference type="RefSeq" id="XP_033459620.1"/>
    </source>
</evidence>
<dbReference type="Proteomes" id="UP000504637">
    <property type="component" value="Unplaced"/>
</dbReference>
<keyword evidence="6 7" id="KW-0408">Iron</keyword>
<dbReference type="CDD" id="cd11040">
    <property type="entry name" value="CYP7_CYP8-like"/>
    <property type="match status" value="1"/>
</dbReference>
<keyword evidence="8" id="KW-1185">Reference proteome</keyword>
<name>A0A6J3M502_9PEZI</name>
<evidence type="ECO:0000256" key="3">
    <source>
        <dbReference type="ARBA" id="ARBA00010617"/>
    </source>
</evidence>
<dbReference type="InterPro" id="IPR036396">
    <property type="entry name" value="Cyt_P450_sf"/>
</dbReference>
<evidence type="ECO:0000256" key="4">
    <source>
        <dbReference type="ARBA" id="ARBA00022516"/>
    </source>
</evidence>
<dbReference type="AlphaFoldDB" id="A0A6J3M502"/>
<evidence type="ECO:0000313" key="8">
    <source>
        <dbReference type="Proteomes" id="UP000504637"/>
    </source>
</evidence>
<dbReference type="PANTHER" id="PTHR24306:SF7">
    <property type="entry name" value="AHBB"/>
    <property type="match status" value="1"/>
</dbReference>
<dbReference type="OrthoDB" id="3366823at2759"/>
<dbReference type="PANTHER" id="PTHR24306">
    <property type="match status" value="1"/>
</dbReference>
<comment type="cofactor">
    <cofactor evidence="1 7">
        <name>heme</name>
        <dbReference type="ChEBI" id="CHEBI:30413"/>
    </cofactor>
</comment>
<dbReference type="InterPro" id="IPR001128">
    <property type="entry name" value="Cyt_P450"/>
</dbReference>
<evidence type="ECO:0000256" key="7">
    <source>
        <dbReference type="PIRSR" id="PIRSR602403-1"/>
    </source>
</evidence>
<comment type="similarity">
    <text evidence="3">Belongs to the cytochrome P450 family.</text>
</comment>
<dbReference type="RefSeq" id="XP_033459620.1">
    <property type="nucleotide sequence ID" value="XM_033607625.1"/>
</dbReference>
<evidence type="ECO:0000256" key="6">
    <source>
        <dbReference type="ARBA" id="ARBA00023004"/>
    </source>
</evidence>
<dbReference type="GeneID" id="54365424"/>
<dbReference type="GO" id="GO:0005506">
    <property type="term" value="F:iron ion binding"/>
    <property type="evidence" value="ECO:0007669"/>
    <property type="project" value="InterPro"/>
</dbReference>
<dbReference type="GO" id="GO:0020037">
    <property type="term" value="F:heme binding"/>
    <property type="evidence" value="ECO:0007669"/>
    <property type="project" value="InterPro"/>
</dbReference>
<dbReference type="PRINTS" id="PR00465">
    <property type="entry name" value="EP450IV"/>
</dbReference>
<reference evidence="9" key="2">
    <citation type="submission" date="2020-04" db="EMBL/GenBank/DDBJ databases">
        <authorList>
            <consortium name="NCBI Genome Project"/>
        </authorList>
    </citation>
    <scope>NUCLEOTIDE SEQUENCE</scope>
    <source>
        <strain evidence="9">CBS 342.82</strain>
    </source>
</reference>
<accession>A0A6J3M502</accession>
<dbReference type="Pfam" id="PF00067">
    <property type="entry name" value="p450"/>
    <property type="match status" value="1"/>
</dbReference>
<keyword evidence="5 7" id="KW-0479">Metal-binding</keyword>
<dbReference type="InterPro" id="IPR002403">
    <property type="entry name" value="Cyt_P450_E_grp-IV"/>
</dbReference>
<evidence type="ECO:0000256" key="5">
    <source>
        <dbReference type="ARBA" id="ARBA00022723"/>
    </source>
</evidence>
<evidence type="ECO:0000256" key="1">
    <source>
        <dbReference type="ARBA" id="ARBA00001971"/>
    </source>
</evidence>
<protein>
    <submittedName>
        <fullName evidence="9">Cytochrome P450</fullName>
    </submittedName>
</protein>
<dbReference type="GO" id="GO:0016705">
    <property type="term" value="F:oxidoreductase activity, acting on paired donors, with incorporation or reduction of molecular oxygen"/>
    <property type="evidence" value="ECO:0007669"/>
    <property type="project" value="InterPro"/>
</dbReference>
<reference evidence="9" key="3">
    <citation type="submission" date="2025-08" db="UniProtKB">
        <authorList>
            <consortium name="RefSeq"/>
        </authorList>
    </citation>
    <scope>IDENTIFICATION</scope>
    <source>
        <strain evidence="9">CBS 342.82</strain>
    </source>
</reference>
<gene>
    <name evidence="9" type="ORF">K489DRAFT_409731</name>
</gene>
<feature type="binding site" description="axial binding residue" evidence="7">
    <location>
        <position position="461"/>
    </location>
    <ligand>
        <name>heme</name>
        <dbReference type="ChEBI" id="CHEBI:30413"/>
    </ligand>
    <ligandPart>
        <name>Fe</name>
        <dbReference type="ChEBI" id="CHEBI:18248"/>
    </ligandPart>
</feature>
<dbReference type="Gene3D" id="1.10.630.10">
    <property type="entry name" value="Cytochrome P450"/>
    <property type="match status" value="1"/>
</dbReference>
<keyword evidence="4" id="KW-0443">Lipid metabolism</keyword>
<dbReference type="SUPFAM" id="SSF48264">
    <property type="entry name" value="Cytochrome P450"/>
    <property type="match status" value="1"/>
</dbReference>
<organism evidence="9">
    <name type="scientific">Dissoconium aciculare CBS 342.82</name>
    <dbReference type="NCBI Taxonomy" id="1314786"/>
    <lineage>
        <taxon>Eukaryota</taxon>
        <taxon>Fungi</taxon>
        <taxon>Dikarya</taxon>
        <taxon>Ascomycota</taxon>
        <taxon>Pezizomycotina</taxon>
        <taxon>Dothideomycetes</taxon>
        <taxon>Dothideomycetidae</taxon>
        <taxon>Mycosphaerellales</taxon>
        <taxon>Dissoconiaceae</taxon>
        <taxon>Dissoconium</taxon>
    </lineage>
</organism>
<dbReference type="GO" id="GO:0004497">
    <property type="term" value="F:monooxygenase activity"/>
    <property type="evidence" value="ECO:0007669"/>
    <property type="project" value="InterPro"/>
</dbReference>
<reference evidence="9" key="1">
    <citation type="submission" date="2020-01" db="EMBL/GenBank/DDBJ databases">
        <authorList>
            <consortium name="DOE Joint Genome Institute"/>
            <person name="Haridas S."/>
            <person name="Albert R."/>
            <person name="Binder M."/>
            <person name="Bloem J."/>
            <person name="Labutti K."/>
            <person name="Salamov A."/>
            <person name="Andreopoulos B."/>
            <person name="Baker S.E."/>
            <person name="Barry K."/>
            <person name="Bills G."/>
            <person name="Bluhm B.H."/>
            <person name="Cannon C."/>
            <person name="Castanera R."/>
            <person name="Culley D.E."/>
            <person name="Daum C."/>
            <person name="Ezra D."/>
            <person name="Gonzalez J.B."/>
            <person name="Henrissat B."/>
            <person name="Kuo A."/>
            <person name="Liang C."/>
            <person name="Lipzen A."/>
            <person name="Lutzoni F."/>
            <person name="Magnuson J."/>
            <person name="Mondo S."/>
            <person name="Nolan M."/>
            <person name="Ohm R."/>
            <person name="Pangilinan J."/>
            <person name="Park H.-J."/>
            <person name="Ramirez L."/>
            <person name="Alfaro M."/>
            <person name="Sun H."/>
            <person name="Tritt A."/>
            <person name="Yoshinaga Y."/>
            <person name="Zwiers L.-H."/>
            <person name="Turgeon B.G."/>
            <person name="Goodwin S.B."/>
            <person name="Spatafora J.W."/>
            <person name="Crous P.W."/>
            <person name="Grigoriev I.V."/>
        </authorList>
    </citation>
    <scope>NUCLEOTIDE SEQUENCE</scope>
    <source>
        <strain evidence="9">CBS 342.82</strain>
    </source>
</reference>
<dbReference type="GO" id="GO:0005789">
    <property type="term" value="C:endoplasmic reticulum membrane"/>
    <property type="evidence" value="ECO:0007669"/>
    <property type="project" value="UniProtKB-SubCell"/>
</dbReference>
<comment type="subcellular location">
    <subcellularLocation>
        <location evidence="2">Endoplasmic reticulum membrane</location>
        <topology evidence="2">Single-pass membrane protein</topology>
    </subcellularLocation>
</comment>
<proteinExistence type="inferred from homology"/>